<proteinExistence type="predicted"/>
<dbReference type="HOGENOM" id="CLU_2730985_0_0_5"/>
<name>Q8U8Q2_AGRFC</name>
<dbReference type="Proteomes" id="UP000000813">
    <property type="component" value="Chromosome linear"/>
</dbReference>
<dbReference type="EMBL" id="AE007870">
    <property type="protein sequence ID" value="AAL44839.1"/>
    <property type="molecule type" value="Genomic_DNA"/>
</dbReference>
<evidence type="ECO:0000256" key="1">
    <source>
        <dbReference type="SAM" id="MobiDB-lite"/>
    </source>
</evidence>
<feature type="region of interest" description="Disordered" evidence="1">
    <location>
        <begin position="1"/>
        <end position="30"/>
    </location>
</feature>
<organism evidence="2 3">
    <name type="scientific">Agrobacterium fabrum (strain C58 / ATCC 33970)</name>
    <name type="common">Agrobacterium tumefaciens (strain C58)</name>
    <dbReference type="NCBI Taxonomy" id="176299"/>
    <lineage>
        <taxon>Bacteria</taxon>
        <taxon>Pseudomonadati</taxon>
        <taxon>Pseudomonadota</taxon>
        <taxon>Alphaproteobacteria</taxon>
        <taxon>Hyphomicrobiales</taxon>
        <taxon>Rhizobiaceae</taxon>
        <taxon>Rhizobium/Agrobacterium group</taxon>
        <taxon>Agrobacterium</taxon>
        <taxon>Agrobacterium tumefaciens complex</taxon>
    </lineage>
</organism>
<evidence type="ECO:0000313" key="3">
    <source>
        <dbReference type="Proteomes" id="UP000000813"/>
    </source>
</evidence>
<dbReference type="BioCyc" id="AGRO:ATU4038-MONOMER"/>
<reference evidence="2 3" key="1">
    <citation type="journal article" date="2001" name="Science">
        <title>The genome of the natural genetic engineer Agrobacterium tumefaciens C58.</title>
        <authorList>
            <person name="Wood D.W."/>
            <person name="Setubal J.C."/>
            <person name="Kaul R."/>
            <person name="Monks D.E."/>
            <person name="Kitajima J.P."/>
            <person name="Okura V.K."/>
            <person name="Zhou Y."/>
            <person name="Chen L."/>
            <person name="Wood G.E."/>
            <person name="Almeida N.F.Jr."/>
            <person name="Woo L."/>
            <person name="Chen Y."/>
            <person name="Paulsen I.T."/>
            <person name="Eisen J.A."/>
            <person name="Karp P.D."/>
            <person name="Bovee D.Sr."/>
            <person name="Chapman P."/>
            <person name="Clendenning J."/>
            <person name="Deatherage G."/>
            <person name="Gillet W."/>
            <person name="Grant C."/>
            <person name="Kutyavin T."/>
            <person name="Levy R."/>
            <person name="Li M.J."/>
            <person name="McClelland E."/>
            <person name="Palmieri A."/>
            <person name="Raymond C."/>
            <person name="Rouse G."/>
            <person name="Saenphimmachak C."/>
            <person name="Wu Z."/>
            <person name="Romero P."/>
            <person name="Gordon D."/>
            <person name="Zhang S."/>
            <person name="Yoo H."/>
            <person name="Tao Y."/>
            <person name="Biddle P."/>
            <person name="Jung M."/>
            <person name="Krespan W."/>
            <person name="Perry M."/>
            <person name="Gordon-Kamm B."/>
            <person name="Liao L."/>
            <person name="Kim S."/>
            <person name="Hendrick C."/>
            <person name="Zhao Z.Y."/>
            <person name="Dolan M."/>
            <person name="Chumley F."/>
            <person name="Tingey S.V."/>
            <person name="Tomb J.F."/>
            <person name="Gordon M.P."/>
            <person name="Olson M.V."/>
            <person name="Nester E.W."/>
        </authorList>
    </citation>
    <scope>NUCLEOTIDE SEQUENCE [LARGE SCALE GENOMIC DNA]</scope>
    <source>
        <strain evidence="3">C58 / ATCC 33970</strain>
    </source>
</reference>
<dbReference type="KEGG" id="atu:Atu4038"/>
<keyword evidence="3" id="KW-1185">Reference proteome</keyword>
<sequence length="71" mass="8096">MKLSKETKFYPNGFLRDLNDGRETHVPQQPISEFDDPVRAARRAACRRRPRPDRSGCRNQTAECAGSETGF</sequence>
<protein>
    <submittedName>
        <fullName evidence="2">Uncharacterized protein</fullName>
    </submittedName>
</protein>
<dbReference type="AlphaFoldDB" id="Q8U8Q2"/>
<gene>
    <name evidence="2" type="ordered locus">Atu4038</name>
</gene>
<evidence type="ECO:0000313" key="2">
    <source>
        <dbReference type="EMBL" id="AAL44839.1"/>
    </source>
</evidence>
<dbReference type="PIR" id="AI3052">
    <property type="entry name" value="AI3052"/>
</dbReference>
<reference evidence="2 3" key="2">
    <citation type="journal article" date="2001" name="Science">
        <title>Genome sequence of the plant pathogen and biotechnology agent Agrobacterium tumefaciens C58.</title>
        <authorList>
            <person name="Goodner B."/>
            <person name="Hinkle G."/>
            <person name="Gattung S."/>
            <person name="Miller N."/>
            <person name="Blanchard M."/>
            <person name="Qurollo B."/>
            <person name="Goldman B.S."/>
            <person name="Cao Y."/>
            <person name="Askenazi M."/>
            <person name="Halling C."/>
            <person name="Mullin L."/>
            <person name="Houmiel K."/>
            <person name="Gordon J."/>
            <person name="Vaudin M."/>
            <person name="Iartchouk O."/>
            <person name="Epp A."/>
            <person name="Liu F."/>
            <person name="Wollam C."/>
            <person name="Allinger M."/>
            <person name="Doughty D."/>
            <person name="Scott C."/>
            <person name="Lappas C."/>
            <person name="Markelz B."/>
            <person name="Flanagan C."/>
            <person name="Crowell C."/>
            <person name="Gurson J."/>
            <person name="Lomo C."/>
            <person name="Sear C."/>
            <person name="Strub G."/>
            <person name="Cielo C."/>
            <person name="Slater S."/>
        </authorList>
    </citation>
    <scope>NUCLEOTIDE SEQUENCE [LARGE SCALE GENOMIC DNA]</scope>
    <source>
        <strain evidence="3">C58 / ATCC 33970</strain>
    </source>
</reference>
<dbReference type="STRING" id="176299.Atu4038"/>
<dbReference type="EnsemblBacteria" id="AAL44839">
    <property type="protein sequence ID" value="AAL44839"/>
    <property type="gene ID" value="Atu4038"/>
</dbReference>
<feature type="region of interest" description="Disordered" evidence="1">
    <location>
        <begin position="46"/>
        <end position="71"/>
    </location>
</feature>
<accession>Q8U8Q2</accession>